<gene>
    <name evidence="1" type="ORF">SAMN05421797_108109</name>
</gene>
<organism evidence="1 2">
    <name type="scientific">Maribacter ulvicola</name>
    <dbReference type="NCBI Taxonomy" id="228959"/>
    <lineage>
        <taxon>Bacteria</taxon>
        <taxon>Pseudomonadati</taxon>
        <taxon>Bacteroidota</taxon>
        <taxon>Flavobacteriia</taxon>
        <taxon>Flavobacteriales</taxon>
        <taxon>Flavobacteriaceae</taxon>
        <taxon>Maribacter</taxon>
    </lineage>
</organism>
<reference evidence="2" key="1">
    <citation type="submission" date="2017-01" db="EMBL/GenBank/DDBJ databases">
        <authorList>
            <person name="Varghese N."/>
            <person name="Submissions S."/>
        </authorList>
    </citation>
    <scope>NUCLEOTIDE SEQUENCE [LARGE SCALE GENOMIC DNA]</scope>
    <source>
        <strain evidence="2">DSM 15366</strain>
    </source>
</reference>
<evidence type="ECO:0000313" key="1">
    <source>
        <dbReference type="EMBL" id="SIR23910.1"/>
    </source>
</evidence>
<keyword evidence="2" id="KW-1185">Reference proteome</keyword>
<dbReference type="AlphaFoldDB" id="A0A1N6ZAL3"/>
<protein>
    <submittedName>
        <fullName evidence="1">Uncharacterized protein</fullName>
    </submittedName>
</protein>
<proteinExistence type="predicted"/>
<accession>A0A1N6ZAL3</accession>
<evidence type="ECO:0000313" key="2">
    <source>
        <dbReference type="Proteomes" id="UP000186953"/>
    </source>
</evidence>
<sequence>MIELIVSILVDFRIVTSKEQGLVNVEDIISKCGVVDDYKGRQEKSSSILLNAR</sequence>
<dbReference type="EMBL" id="FTMA01000008">
    <property type="protein sequence ID" value="SIR23910.1"/>
    <property type="molecule type" value="Genomic_DNA"/>
</dbReference>
<dbReference type="Proteomes" id="UP000186953">
    <property type="component" value="Unassembled WGS sequence"/>
</dbReference>
<name>A0A1N6ZAL3_9FLAO</name>